<proteinExistence type="predicted"/>
<sequence length="3405" mass="350370">MLYDEKILCPSVAMNYCSEGSIDANIAAIGYYTIPEDSFPKIAQVICPPGHYCTLGIKHKCPAGTYGSIEGLSNEQCSGLCEAGYYCPPGSINATANDCGSVDKYCPEGSGSPIDVTNRSEQTICPIGSYCVNGVKNECPAGTYGSIEGLSNEQCSGLCEAGYYCLAGSTNSTANDCGSVDKYCPEGSGSPIDVSEGYYSGPESSNEANRSEQTICPIGSYCSNGVKNECPAGTYGSIEGLSNEQCSGLCEAGYYCLAGSTNSTANDCGSVDKYCPEGSGSPIDNESNRSEQTICPIGSYCSNGVKNECPAGTYGSIEGLSNEQCSGLCEAGYYCLAGSTNSTANDCGSVDKYCPEGSGSPIDNESNRSEQTICPIGSYCSNGVKNECPAGTYGSIEGLSTEQCSGLCEAGYYCLAGSTNATANDCGSVDKYCPEGSGSPIDVSEGYYSGPETENESNRSEQTICPIGSYCVNGVKNECPAGTYGSIEGLSNEQCSGLCEAGYYCLAGSTNSTANDCGSVDKYCPEGSGSPIDVSEGYYSGPESSNEANRSEQTICPIGSYCSNGVKNECPAGTYGSIEGLTTSECSGLCEAGYYCLAGSTNSTANDCGSVDKYCPEGSGSPIDNESNRSEQTICPIGSYCSNGVKNECPAGTYGSIEGLSNEQCSGLCEAGYYCLAGSTNSTANDCGSVDKYCPEGSGSPIDVSEGYYSGPESSNEANRSEQTICPIGSYCVNGVKNECPAGTYGSIEGLSNEQCSGLCEAGYYCLAGSTNSTANDCGSVDKYCPEGSGSPIDNESNRSEQTICPIGSYCSNGVKNECPAGTYGSIEGLSNEQCSGLCEAGYYCPPGSTNSTANDCGSVDKYCPEGSGSPIDVSEGYYSGPETENESNRSEQTICPIGSYCVNGVKNECPAGTYGSIEGLSNEQCSGLCEAGYYCPPGSTNSTANDCGSVDKYCPEGSGSPIDVSEGYYSGPESSNEANRSEQTICPIGSYCSNGVKNECPAGTYGSSEGLITSECSGLCEAGYYCLAGSTNATANDCGSVDKYCPEGSGSPIDNESNRSEQTICPIGSYCSNGVKNECPAGLCEAGYYCLAGSTNATANDCGSVDKYCPEGSGSPIDVSEGYYSGPESSNESNRSEQTICPIGSYCSNGVKNECPAGTYGSIEGLTTSECSGLCEAGYYCLAGSTNSTANDCGSVDKYCPEGRYYSGPESSNESNRSEQTICPIGSYCSNGVKNECPAGTYGSSEGLSNEQYSGLCEAGYYCLAGSTNATANDCGSVDKYCPEGSGSPIDVSEGYYSGPESSNESNRSEQTICPIGSYCSNGVKNECPAGLCEAGYYCLAGSTNSTANDCGSVDKYCPEGSGSPIDNESNRSEQTICPIGSYCSNGVKNECPAGTYGSIEGLSNEQCSGLCEAGYYCLAGSTNATANDCGSVDKYCPEGSGSPIDVSEGYYSGPETENESNRSEQTICPIGSYCVNGVKNECPAGTYGSIEGLSNEQCSGLCEAGYYCLAGSTNSTANDCGSVDKYCPEGSGSPIDVTNRSEQTICPIGSYCSNGVKNECPAGTYGSIEGLSNEQCSGLCEAGYYCLAGSTNSTANDCGSVDKYCPEGSGSPIDVSEGYYSGPESSNEANRSEQTICPIGSYCVNGVKNECPAGTYGSIEGLSTEQCSGLCEAGYYCPPGSTNATANDCGSVDKYCPEGSGSPIDVSEGYYSGPESSNESNRSEQTICPIGSYCVNGVKNECPAGTYGSTEGLTTSQCSGLCEAGYYCLAGSTNATANDCGSVDKYCPEGSGSPIDVSEGYYSGPESENEANRSEQTICPIGSYCVNGVKNECPAGTYGSIEGLSNEQCSGLCEAGYYCPPGSTNATANDCGSVDKYCPEGSGSPIDVSEGYYSGPESENESNRSEQTICPIGSYCVNGVKNECPAGTYGSIEGLTTSECSGLCEAGYYCPPGSTNATANDCGSVDKYCPEGSGSPIDVSEGYYSGPESSNESNRSEQTICPIGSYCVNGVKNECPAGTYGSIEGLSNEQCSGLCEAGYYCLAGSTNATANDCGSVNKYCPEGSGSPIDVSEGYYSGPESENESNRSEQTICPIGSYCVNGVKNECPAGLCEAGYYCLAGSTNATANDCGSVDKYCPEGSGSPIDVSEGYYSGPESSNESNRSEQTICPIGSYCVNGVKNECPAGTYGSIEGLTTSECSGLCEAGYYCLAGSTNATANDCGSVDKYCPEGSGSPIDVTNRSEQTICPIGSYCVNGVKNECPAGTYGSIEGLSNEQCSGLCEAGYYCLAGSTNATANDCGSVDKYCPEGSGSPIDNEANRSEQTICPIGSYCVNGVKNECPAGTYGSIEGLSNEQCSGLCEAGYYCLAGSTNATANDCGSVDKYCPEGSGSPIDVSEGYYSGPESENESNRSEQTICPIGSYCVNGVKNECPAGTYGSIEGLTTSECSGLCEAGYYCLAGSTNATANDCGSVDKYCPEGSGSPIDNESNRSEQTICPIGSYCVNGVKNECPAGTYGSIEGLSNEQCSGLCEAGYYCLAGSTNSTANDCGSVDKYCPEGSGSPIDVSEGYYSGPESSNESNRSEQTICPIGSYCSNGVKNECPAGTYGSIEGLTTSECSGLCEAGYYCLAGSTNSTANDCGSVDKYCPEGSGSPIDNESNRSEQTICPIGSYCSNGVKNECPAGTYGSSEGLSNEQCSGLCEAGYYCLAGSTNSTANDCGSVDKYCPEGRYYSGPESSNESNRSEQTICPIGSYCSNGVKNECPAGTYGSIEGLSNEQCSGLCEAGYYCLAGSTNATANDCGSVDKYCPEGSGSPIDVSEGYYSGPESSNESNRSEQTICPIGSYCVNGVKNECPAGTYGSIEGLSNEQCSGLCEAGYYCLAGSTNATANDCGSVDKYCPEGSGSPIDVSEGYYSGPESENEANRSEQTICPIGSYCVNGVKNECPAGTYGSIEGLSNEQCSGLCEAGYYCPPGSTNATANDCGSVDKYCPEGSGSPIDVSEGYYSGPESSNESNRSEQTICPIGSYCSNGVKNECPAGTYGSIEGLSNEQCSGLCEAGYYCLAGSTNATANDCGSVDKYCPEGSGSPIDVSEGYYSGPESENESNRSEQTICPIGSYCVNGVKNECPAGTYGSIEGLSNEQCSGLCEAGYYCLAGSTNATANDCGSVDKYCPEGSGSPIDNEANRSEQTICPIGSYCSNGVKNECPAGTYGSSEGLSNEQCSGLCEAGYYCPPGSTNSTANDCGSVDKYCPEGSGSPIDVSEGYYSGPESSNESNRSEQTICPIGSYCSNGVKNECPAGTYGSIEGLTTSECSGLCEAGYYCLAGSTNATANDCGSVDKYCPEGSESPIDVPDGLCSYPFDVPVSNRFDLYTPTVWEICIDGMYFVMGVIVIVDCTTVYCLRMS</sequence>
<dbReference type="OrthoDB" id="439917at2759"/>
<evidence type="ECO:0000313" key="2">
    <source>
        <dbReference type="Proteomes" id="UP000008312"/>
    </source>
</evidence>
<dbReference type="PANTHER" id="PTHR47236:SF4">
    <property type="entry name" value="GENE 9195-RELATED"/>
    <property type="match status" value="1"/>
</dbReference>
<dbReference type="Proteomes" id="UP000008312">
    <property type="component" value="Unassembled WGS sequence"/>
</dbReference>
<name>D8LXS3_BLAHO</name>
<dbReference type="InParanoid" id="D8LXS3"/>
<dbReference type="OMA" id="ISGIQCI"/>
<dbReference type="PANTHER" id="PTHR47236">
    <property type="entry name" value="GENE, 32742-RELATED-RELATED"/>
    <property type="match status" value="1"/>
</dbReference>
<gene>
    <name evidence="1" type="ORF">GSBLH_T00000724001</name>
</gene>
<dbReference type="SMART" id="SM01411">
    <property type="entry name" value="Ephrin_rec_like"/>
    <property type="match status" value="39"/>
</dbReference>
<dbReference type="EMBL" id="FN668639">
    <property type="protein sequence ID" value="CBK20378.2"/>
    <property type="molecule type" value="Genomic_DNA"/>
</dbReference>
<dbReference type="RefSeq" id="XP_012894426.1">
    <property type="nucleotide sequence ID" value="XM_013038972.1"/>
</dbReference>
<organism evidence="1">
    <name type="scientific">Blastocystis hominis</name>
    <dbReference type="NCBI Taxonomy" id="12968"/>
    <lineage>
        <taxon>Eukaryota</taxon>
        <taxon>Sar</taxon>
        <taxon>Stramenopiles</taxon>
        <taxon>Bigyra</taxon>
        <taxon>Opalozoa</taxon>
        <taxon>Opalinata</taxon>
        <taxon>Blastocystidae</taxon>
        <taxon>Blastocystis</taxon>
    </lineage>
</organism>
<dbReference type="GeneID" id="24918018"/>
<keyword evidence="2" id="KW-1185">Reference proteome</keyword>
<evidence type="ECO:0000313" key="1">
    <source>
        <dbReference type="EMBL" id="CBK20378.2"/>
    </source>
</evidence>
<accession>D8LXS3</accession>
<reference evidence="1" key="1">
    <citation type="submission" date="2010-02" db="EMBL/GenBank/DDBJ databases">
        <title>Sequencing and annotation of the Blastocystis hominis genome.</title>
        <authorList>
            <person name="Wincker P."/>
        </authorList>
    </citation>
    <scope>NUCLEOTIDE SEQUENCE</scope>
    <source>
        <strain evidence="1">Singapore isolate B</strain>
    </source>
</reference>
<protein>
    <submittedName>
        <fullName evidence="1">Uncharacterized protein</fullName>
    </submittedName>
</protein>